<feature type="domain" description="Class II aldolase/adducin N-terminal" evidence="1">
    <location>
        <begin position="60"/>
        <end position="242"/>
    </location>
</feature>
<dbReference type="InterPro" id="IPR051017">
    <property type="entry name" value="Aldolase-II_Adducin_sf"/>
</dbReference>
<evidence type="ECO:0000259" key="1">
    <source>
        <dbReference type="SMART" id="SM01007"/>
    </source>
</evidence>
<dbReference type="GeneID" id="26839894"/>
<dbReference type="AlphaFoldDB" id="A0A0V1PYQ2"/>
<dbReference type="InterPro" id="IPR036409">
    <property type="entry name" value="Aldolase_II/adducin_N_sf"/>
</dbReference>
<dbReference type="PANTHER" id="PTHR10672:SF25">
    <property type="entry name" value="MEIOTICALLY UP-REGULATED GENE 14 PROTEIN"/>
    <property type="match status" value="1"/>
</dbReference>
<dbReference type="Pfam" id="PF00596">
    <property type="entry name" value="Aldolase_II"/>
    <property type="match status" value="1"/>
</dbReference>
<dbReference type="GO" id="GO:0005856">
    <property type="term" value="C:cytoskeleton"/>
    <property type="evidence" value="ECO:0007669"/>
    <property type="project" value="TreeGrafter"/>
</dbReference>
<accession>A0A0V1PYQ2</accession>
<keyword evidence="3" id="KW-1185">Reference proteome</keyword>
<dbReference type="SMART" id="SM01007">
    <property type="entry name" value="Aldolase_II"/>
    <property type="match status" value="1"/>
</dbReference>
<comment type="caution">
    <text evidence="2">The sequence shown here is derived from an EMBL/GenBank/DDBJ whole genome shotgun (WGS) entry which is preliminary data.</text>
</comment>
<dbReference type="SUPFAM" id="SSF53639">
    <property type="entry name" value="AraD/HMP-PK domain-like"/>
    <property type="match status" value="1"/>
</dbReference>
<protein>
    <recommendedName>
        <fullName evidence="1">Class II aldolase/adducin N-terminal domain-containing protein</fullName>
    </recommendedName>
</protein>
<dbReference type="OrthoDB" id="3238794at2759"/>
<proteinExistence type="predicted"/>
<dbReference type="PANTHER" id="PTHR10672">
    <property type="entry name" value="ADDUCIN"/>
    <property type="match status" value="1"/>
</dbReference>
<gene>
    <name evidence="2" type="ORF">AC631_02885</name>
</gene>
<dbReference type="FunFam" id="3.40.225.10:FF:000009">
    <property type="entry name" value="Class II aldolase/adducin N-terminal"/>
    <property type="match status" value="1"/>
</dbReference>
<dbReference type="RefSeq" id="XP_015467492.1">
    <property type="nucleotide sequence ID" value="XM_015611715.1"/>
</dbReference>
<dbReference type="InterPro" id="IPR001303">
    <property type="entry name" value="Aldolase_II/adducin_N"/>
</dbReference>
<organism evidence="2 3">
    <name type="scientific">Debaryomyces fabryi</name>
    <dbReference type="NCBI Taxonomy" id="58627"/>
    <lineage>
        <taxon>Eukaryota</taxon>
        <taxon>Fungi</taxon>
        <taxon>Dikarya</taxon>
        <taxon>Ascomycota</taxon>
        <taxon>Saccharomycotina</taxon>
        <taxon>Pichiomycetes</taxon>
        <taxon>Debaryomycetaceae</taxon>
        <taxon>Debaryomyces</taxon>
    </lineage>
</organism>
<dbReference type="NCBIfam" id="NF004855">
    <property type="entry name" value="PRK06208.1"/>
    <property type="match status" value="1"/>
</dbReference>
<dbReference type="Proteomes" id="UP000054251">
    <property type="component" value="Unassembled WGS sequence"/>
</dbReference>
<dbReference type="GO" id="GO:0051015">
    <property type="term" value="F:actin filament binding"/>
    <property type="evidence" value="ECO:0007669"/>
    <property type="project" value="TreeGrafter"/>
</dbReference>
<evidence type="ECO:0000313" key="3">
    <source>
        <dbReference type="Proteomes" id="UP000054251"/>
    </source>
</evidence>
<dbReference type="EMBL" id="LMYN01000055">
    <property type="protein sequence ID" value="KSA01390.1"/>
    <property type="molecule type" value="Genomic_DNA"/>
</dbReference>
<dbReference type="Gene3D" id="3.40.225.10">
    <property type="entry name" value="Class II aldolase/adducin N-terminal domain"/>
    <property type="match status" value="1"/>
</dbReference>
<evidence type="ECO:0000313" key="2">
    <source>
        <dbReference type="EMBL" id="KSA01390.1"/>
    </source>
</evidence>
<sequence>MASSTITEEPSKVVLTQIGSNNEDYKTRERGMHNIALGAAHPYALPSFEDKYEERKWILEHMAGAFRVFDRKGYTEGTSGHISVRDPVDPNTFWINPLGIHFGLIKASDLVHVDEDGKILPDGAQSAINAAGFSIHSALHKARSDVNAACHTHSKFGKAYSAFGKPLEMINQDVCTFYKSHSVYEDFGGVAIEAEEGKAISRAIGNGKGVILTNHGLLTVGTTVDLAAYLFTLMERSCEVQLLVDSSPNKKIQIGDQEAAYTEYMNGDQETLYTEFQPDYQKELQLSKADFLFND</sequence>
<name>A0A0V1PYQ2_9ASCO</name>
<reference evidence="2 3" key="1">
    <citation type="submission" date="2015-11" db="EMBL/GenBank/DDBJ databases">
        <title>The genome of Debaryomyces fabryi.</title>
        <authorList>
            <person name="Tafer H."/>
            <person name="Lopandic K."/>
        </authorList>
    </citation>
    <scope>NUCLEOTIDE SEQUENCE [LARGE SCALE GENOMIC DNA]</scope>
    <source>
        <strain evidence="2 3">CBS 789</strain>
    </source>
</reference>